<dbReference type="PANTHER" id="PTHR31704">
    <property type="entry name" value="MYB/SANT-LIKE DNA-BINDING DOMAIN PROTEIN-RELATED"/>
    <property type="match status" value="1"/>
</dbReference>
<feature type="domain" description="Myb/SANT-like" evidence="1">
    <location>
        <begin position="5"/>
        <end position="95"/>
    </location>
</feature>
<evidence type="ECO:0000313" key="2">
    <source>
        <dbReference type="EMBL" id="GAV83701.1"/>
    </source>
</evidence>
<dbReference type="EMBL" id="BDDD01002970">
    <property type="protein sequence ID" value="GAV83701.1"/>
    <property type="molecule type" value="Genomic_DNA"/>
</dbReference>
<organism evidence="2 3">
    <name type="scientific">Cephalotus follicularis</name>
    <name type="common">Albany pitcher plant</name>
    <dbReference type="NCBI Taxonomy" id="3775"/>
    <lineage>
        <taxon>Eukaryota</taxon>
        <taxon>Viridiplantae</taxon>
        <taxon>Streptophyta</taxon>
        <taxon>Embryophyta</taxon>
        <taxon>Tracheophyta</taxon>
        <taxon>Spermatophyta</taxon>
        <taxon>Magnoliopsida</taxon>
        <taxon>eudicotyledons</taxon>
        <taxon>Gunneridae</taxon>
        <taxon>Pentapetalae</taxon>
        <taxon>rosids</taxon>
        <taxon>fabids</taxon>
        <taxon>Oxalidales</taxon>
        <taxon>Cephalotaceae</taxon>
        <taxon>Cephalotus</taxon>
    </lineage>
</organism>
<protein>
    <submittedName>
        <fullName evidence="2">Myb_DNA-bind_3 domain-containing protein</fullName>
    </submittedName>
</protein>
<keyword evidence="3" id="KW-1185">Reference proteome</keyword>
<name>A0A1Q3CU98_CEPFO</name>
<sequence length="130" mass="15064">DKANWTLALVNMFYDACVKKIECGAHHHFTKSRKNVLDDFNKRAGVSYNRGQLKNKWDNLKKYYLLWKELIGKDTGLRWDSIKKTVDADDSWWKQRIQANPAVAKFQRAGIEPEFHDKLGSMFSSIVATG</sequence>
<feature type="non-terminal residue" evidence="2">
    <location>
        <position position="1"/>
    </location>
</feature>
<dbReference type="PANTHER" id="PTHR31704:SF37">
    <property type="entry name" value="HEAT SHOCK PROTEIN"/>
    <property type="match status" value="1"/>
</dbReference>
<feature type="non-terminal residue" evidence="2">
    <location>
        <position position="130"/>
    </location>
</feature>
<evidence type="ECO:0000313" key="3">
    <source>
        <dbReference type="Proteomes" id="UP000187406"/>
    </source>
</evidence>
<dbReference type="STRING" id="3775.A0A1Q3CU98"/>
<dbReference type="InterPro" id="IPR024752">
    <property type="entry name" value="Myb/SANT-like_dom"/>
</dbReference>
<dbReference type="InParanoid" id="A0A1Q3CU98"/>
<reference evidence="3" key="1">
    <citation type="submission" date="2016-04" db="EMBL/GenBank/DDBJ databases">
        <title>Cephalotus genome sequencing.</title>
        <authorList>
            <person name="Fukushima K."/>
            <person name="Hasebe M."/>
            <person name="Fang X."/>
        </authorList>
    </citation>
    <scope>NUCLEOTIDE SEQUENCE [LARGE SCALE GENOMIC DNA]</scope>
    <source>
        <strain evidence="3">cv. St1</strain>
    </source>
</reference>
<dbReference type="OrthoDB" id="994689at2759"/>
<comment type="caution">
    <text evidence="2">The sequence shown here is derived from an EMBL/GenBank/DDBJ whole genome shotgun (WGS) entry which is preliminary data.</text>
</comment>
<dbReference type="AlphaFoldDB" id="A0A1Q3CU98"/>
<proteinExistence type="predicted"/>
<dbReference type="Pfam" id="PF12776">
    <property type="entry name" value="Myb_DNA-bind_3"/>
    <property type="match status" value="1"/>
</dbReference>
<accession>A0A1Q3CU98</accession>
<evidence type="ECO:0000259" key="1">
    <source>
        <dbReference type="Pfam" id="PF12776"/>
    </source>
</evidence>
<dbReference type="Proteomes" id="UP000187406">
    <property type="component" value="Unassembled WGS sequence"/>
</dbReference>
<gene>
    <name evidence="2" type="ORF">CFOL_v3_27147</name>
</gene>